<dbReference type="InterPro" id="IPR019800">
    <property type="entry name" value="Glyco_hydro_3_AS"/>
</dbReference>
<dbReference type="InterPro" id="IPR036962">
    <property type="entry name" value="Glyco_hydro_3_N_sf"/>
</dbReference>
<evidence type="ECO:0000259" key="6">
    <source>
        <dbReference type="Pfam" id="PF00933"/>
    </source>
</evidence>
<comment type="catalytic activity">
    <reaction evidence="1">
        <text>Hydrolysis of terminal non-reducing N-acetyl-D-hexosamine residues in N-acetyl-beta-D-hexosaminides.</text>
        <dbReference type="EC" id="3.2.1.52"/>
    </reaction>
</comment>
<dbReference type="InterPro" id="IPR017853">
    <property type="entry name" value="GH"/>
</dbReference>
<gene>
    <name evidence="7" type="primary">nagZ</name>
    <name evidence="7" type="ORF">ACFOD4_07090</name>
</gene>
<keyword evidence="4 7" id="KW-0378">Hydrolase</keyword>
<dbReference type="Gene3D" id="3.20.20.300">
    <property type="entry name" value="Glycoside hydrolase, family 3, N-terminal domain"/>
    <property type="match status" value="1"/>
</dbReference>
<dbReference type="InterPro" id="IPR001764">
    <property type="entry name" value="Glyco_hydro_3_N"/>
</dbReference>
<evidence type="ECO:0000256" key="2">
    <source>
        <dbReference type="ARBA" id="ARBA00005336"/>
    </source>
</evidence>
<evidence type="ECO:0000313" key="7">
    <source>
        <dbReference type="EMBL" id="MFC3124822.1"/>
    </source>
</evidence>
<evidence type="ECO:0000256" key="1">
    <source>
        <dbReference type="ARBA" id="ARBA00001231"/>
    </source>
</evidence>
<proteinExistence type="inferred from homology"/>
<comment type="caution">
    <text evidence="7">The sequence shown here is derived from an EMBL/GenBank/DDBJ whole genome shotgun (WGS) entry which is preliminary data.</text>
</comment>
<dbReference type="NCBIfam" id="NF003740">
    <property type="entry name" value="PRK05337.1"/>
    <property type="match status" value="1"/>
</dbReference>
<keyword evidence="5 7" id="KW-0326">Glycosidase</keyword>
<name>A0ABV7G1C1_9PROT</name>
<dbReference type="Proteomes" id="UP001595593">
    <property type="component" value="Unassembled WGS sequence"/>
</dbReference>
<evidence type="ECO:0000256" key="5">
    <source>
        <dbReference type="ARBA" id="ARBA00023295"/>
    </source>
</evidence>
<reference evidence="8" key="1">
    <citation type="journal article" date="2019" name="Int. J. Syst. Evol. Microbiol.">
        <title>The Global Catalogue of Microorganisms (GCM) 10K type strain sequencing project: providing services to taxonomists for standard genome sequencing and annotation.</title>
        <authorList>
            <consortium name="The Broad Institute Genomics Platform"/>
            <consortium name="The Broad Institute Genome Sequencing Center for Infectious Disease"/>
            <person name="Wu L."/>
            <person name="Ma J."/>
        </authorList>
    </citation>
    <scope>NUCLEOTIDE SEQUENCE [LARGE SCALE GENOMIC DNA]</scope>
    <source>
        <strain evidence="8">KCTC 52094</strain>
    </source>
</reference>
<dbReference type="RefSeq" id="WP_379595228.1">
    <property type="nucleotide sequence ID" value="NZ_JBHRTN010000007.1"/>
</dbReference>
<keyword evidence="8" id="KW-1185">Reference proteome</keyword>
<dbReference type="EC" id="3.2.1.52" evidence="3"/>
<dbReference type="Pfam" id="PF00933">
    <property type="entry name" value="Glyco_hydro_3"/>
    <property type="match status" value="1"/>
</dbReference>
<dbReference type="PANTHER" id="PTHR30480:SF13">
    <property type="entry name" value="BETA-HEXOSAMINIDASE"/>
    <property type="match status" value="1"/>
</dbReference>
<dbReference type="EMBL" id="JBHRTN010000007">
    <property type="protein sequence ID" value="MFC3124822.1"/>
    <property type="molecule type" value="Genomic_DNA"/>
</dbReference>
<dbReference type="SUPFAM" id="SSF51445">
    <property type="entry name" value="(Trans)glycosidases"/>
    <property type="match status" value="1"/>
</dbReference>
<feature type="domain" description="Glycoside hydrolase family 3 N-terminal" evidence="6">
    <location>
        <begin position="18"/>
        <end position="280"/>
    </location>
</feature>
<dbReference type="GO" id="GO:0004563">
    <property type="term" value="F:beta-N-acetylhexosaminidase activity"/>
    <property type="evidence" value="ECO:0007669"/>
    <property type="project" value="UniProtKB-EC"/>
</dbReference>
<accession>A0ABV7G1C1</accession>
<evidence type="ECO:0000313" key="8">
    <source>
        <dbReference type="Proteomes" id="UP001595593"/>
    </source>
</evidence>
<sequence>MQRAAIIGLSGPDLTLEEARLLRSQRPLGVILFARNVQSPDQLRRLTSSIREELGAEAHILVDQEGGRVARLRPPHFPEFPAAATFEALAPEVAEANATLLAAECVAVGFDVICAPVLDLRVKGAHDIVGDRAFSEDPGRVAALGGAWIAGMQAAGAVPVIKHIPGHGRALADSHYELPYIELGHSDLQSDLVPFAAVAGMGAWAMTAHILYSSWDRQRPATLSPFIIEEIIRKEVGFDGVLLSDDLAMRALKGTPGDLAAAVLAAGCDVALHCTGVLEESRAVLLHAAAVSDQTWQRLADARAAVRSRQGQQQPDLTALLALRDAAMRSQA</sequence>
<evidence type="ECO:0000256" key="3">
    <source>
        <dbReference type="ARBA" id="ARBA00012663"/>
    </source>
</evidence>
<evidence type="ECO:0000256" key="4">
    <source>
        <dbReference type="ARBA" id="ARBA00022801"/>
    </source>
</evidence>
<organism evidence="7 8">
    <name type="scientific">Teichococcus globiformis</name>
    <dbReference type="NCBI Taxonomy" id="2307229"/>
    <lineage>
        <taxon>Bacteria</taxon>
        <taxon>Pseudomonadati</taxon>
        <taxon>Pseudomonadota</taxon>
        <taxon>Alphaproteobacteria</taxon>
        <taxon>Acetobacterales</taxon>
        <taxon>Roseomonadaceae</taxon>
        <taxon>Roseomonas</taxon>
    </lineage>
</organism>
<protein>
    <recommendedName>
        <fullName evidence="3">beta-N-acetylhexosaminidase</fullName>
        <ecNumber evidence="3">3.2.1.52</ecNumber>
    </recommendedName>
</protein>
<dbReference type="InterPro" id="IPR050226">
    <property type="entry name" value="NagZ_Beta-hexosaminidase"/>
</dbReference>
<dbReference type="PROSITE" id="PS00775">
    <property type="entry name" value="GLYCOSYL_HYDROL_F3"/>
    <property type="match status" value="1"/>
</dbReference>
<dbReference type="PANTHER" id="PTHR30480">
    <property type="entry name" value="BETA-HEXOSAMINIDASE-RELATED"/>
    <property type="match status" value="1"/>
</dbReference>
<comment type="similarity">
    <text evidence="2">Belongs to the glycosyl hydrolase 3 family.</text>
</comment>